<dbReference type="Proteomes" id="UP001187471">
    <property type="component" value="Unassembled WGS sequence"/>
</dbReference>
<evidence type="ECO:0000256" key="1">
    <source>
        <dbReference type="ARBA" id="ARBA00005474"/>
    </source>
</evidence>
<feature type="region of interest" description="Disordered" evidence="2">
    <location>
        <begin position="336"/>
        <end position="359"/>
    </location>
</feature>
<dbReference type="PROSITE" id="PS50891">
    <property type="entry name" value="LOB"/>
    <property type="match status" value="1"/>
</dbReference>
<keyword evidence="3" id="KW-0472">Membrane</keyword>
<feature type="transmembrane region" description="Helical" evidence="3">
    <location>
        <begin position="371"/>
        <end position="392"/>
    </location>
</feature>
<proteinExistence type="inferred from homology"/>
<accession>A0AA88QJW5</accession>
<feature type="domain" description="LOB" evidence="4">
    <location>
        <begin position="9"/>
        <end position="110"/>
    </location>
</feature>
<evidence type="ECO:0000256" key="2">
    <source>
        <dbReference type="SAM" id="MobiDB-lite"/>
    </source>
</evidence>
<reference evidence="5" key="1">
    <citation type="submission" date="2022-12" db="EMBL/GenBank/DDBJ databases">
        <title>Draft genome assemblies for two species of Escallonia (Escalloniales).</title>
        <authorList>
            <person name="Chanderbali A."/>
            <person name="Dervinis C."/>
            <person name="Anghel I."/>
            <person name="Soltis D."/>
            <person name="Soltis P."/>
            <person name="Zapata F."/>
        </authorList>
    </citation>
    <scope>NUCLEOTIDE SEQUENCE</scope>
    <source>
        <strain evidence="5">UCBG92.1500</strain>
        <tissue evidence="5">Leaf</tissue>
    </source>
</reference>
<name>A0AA88QJW5_9ASTE</name>
<comment type="similarity">
    <text evidence="1">Belongs to the LOB domain-containing protein family.</text>
</comment>
<gene>
    <name evidence="5" type="ORF">RJ640_005347</name>
</gene>
<dbReference type="Pfam" id="PF03195">
    <property type="entry name" value="LOB"/>
    <property type="match status" value="1"/>
</dbReference>
<evidence type="ECO:0000259" key="4">
    <source>
        <dbReference type="PROSITE" id="PS50891"/>
    </source>
</evidence>
<dbReference type="EMBL" id="JAVXUO010003172">
    <property type="protein sequence ID" value="KAK2965931.1"/>
    <property type="molecule type" value="Genomic_DNA"/>
</dbReference>
<sequence length="421" mass="47565">MTLKGGTNTACAACKYQRRRCNPDCALAPYFPADKPKMFENAHRLFGVKKIVKMLERLDATQQKLAMNSIIYQANMRNRDPVYGCTGQIGQLAYQIQRCEEELHVVLTQLALHRQHEANDSTSQLQLGMAPPSLSVQNLNPMAALPNASHYAYSDSGMAGYNTASYIDSKDNNVVNSMWAQQAYINESNKIDNPMTMQSHLIATEMPVQQEAAHVYNDEIHPFFDTIDDRQSYIDSKEAYDSSSESSLKDTTQSIEHVAENELKSAAARLSLTKWTWIHPPTNEPRTRPLEITTIQKIQTVLMMDGMSYSIHPPPYFKEAALGRFRRYTAKLQELLPERPVEKDQKHNRSVLEPDAGERPLRSRKRWTRRLLLLVAVVLAGAFAFAAVHSPFHQPASTSRSSCIVNGDDAYNDSLWLRSSN</sequence>
<protein>
    <recommendedName>
        <fullName evidence="4">LOB domain-containing protein</fullName>
    </recommendedName>
</protein>
<evidence type="ECO:0000313" key="6">
    <source>
        <dbReference type="Proteomes" id="UP001187471"/>
    </source>
</evidence>
<evidence type="ECO:0000313" key="5">
    <source>
        <dbReference type="EMBL" id="KAK2965931.1"/>
    </source>
</evidence>
<evidence type="ECO:0000256" key="3">
    <source>
        <dbReference type="SAM" id="Phobius"/>
    </source>
</evidence>
<keyword evidence="3" id="KW-0812">Transmembrane</keyword>
<keyword evidence="3" id="KW-1133">Transmembrane helix</keyword>
<dbReference type="AlphaFoldDB" id="A0AA88QJW5"/>
<comment type="caution">
    <text evidence="5">The sequence shown here is derived from an EMBL/GenBank/DDBJ whole genome shotgun (WGS) entry which is preliminary data.</text>
</comment>
<dbReference type="PANTHER" id="PTHR31301">
    <property type="entry name" value="LOB DOMAIN-CONTAINING PROTEIN 4-RELATED"/>
    <property type="match status" value="1"/>
</dbReference>
<dbReference type="PANTHER" id="PTHR31301:SF21">
    <property type="entry name" value="LOB DOMAIN-CONTAINING PROTEIN 27-RELATED"/>
    <property type="match status" value="1"/>
</dbReference>
<organism evidence="5 6">
    <name type="scientific">Escallonia rubra</name>
    <dbReference type="NCBI Taxonomy" id="112253"/>
    <lineage>
        <taxon>Eukaryota</taxon>
        <taxon>Viridiplantae</taxon>
        <taxon>Streptophyta</taxon>
        <taxon>Embryophyta</taxon>
        <taxon>Tracheophyta</taxon>
        <taxon>Spermatophyta</taxon>
        <taxon>Magnoliopsida</taxon>
        <taxon>eudicotyledons</taxon>
        <taxon>Gunneridae</taxon>
        <taxon>Pentapetalae</taxon>
        <taxon>asterids</taxon>
        <taxon>campanulids</taxon>
        <taxon>Escalloniales</taxon>
        <taxon>Escalloniaceae</taxon>
        <taxon>Escallonia</taxon>
    </lineage>
</organism>
<dbReference type="InterPro" id="IPR004883">
    <property type="entry name" value="LOB"/>
</dbReference>
<keyword evidence="6" id="KW-1185">Reference proteome</keyword>